<evidence type="ECO:0000313" key="1">
    <source>
        <dbReference type="EMBL" id="MRV75833.1"/>
    </source>
</evidence>
<dbReference type="AlphaFoldDB" id="A0A7X2IUQ1"/>
<organism evidence="1 2">
    <name type="scientific">Pseudoduganella rivuli</name>
    <dbReference type="NCBI Taxonomy" id="2666085"/>
    <lineage>
        <taxon>Bacteria</taxon>
        <taxon>Pseudomonadati</taxon>
        <taxon>Pseudomonadota</taxon>
        <taxon>Betaproteobacteria</taxon>
        <taxon>Burkholderiales</taxon>
        <taxon>Oxalobacteraceae</taxon>
        <taxon>Telluria group</taxon>
        <taxon>Pseudoduganella</taxon>
    </lineage>
</organism>
<protein>
    <submittedName>
        <fullName evidence="1">Uncharacterized protein</fullName>
    </submittedName>
</protein>
<name>A0A7X2IUQ1_9BURK</name>
<proteinExistence type="predicted"/>
<keyword evidence="2" id="KW-1185">Reference proteome</keyword>
<accession>A0A7X2IUQ1</accession>
<reference evidence="1 2" key="1">
    <citation type="submission" date="2019-11" db="EMBL/GenBank/DDBJ databases">
        <title>Novel species isolated from a subtropical stream in China.</title>
        <authorList>
            <person name="Lu H."/>
        </authorList>
    </citation>
    <scope>NUCLEOTIDE SEQUENCE [LARGE SCALE GENOMIC DNA]</scope>
    <source>
        <strain evidence="1 2">FT92W</strain>
    </source>
</reference>
<dbReference type="Proteomes" id="UP000446768">
    <property type="component" value="Unassembled WGS sequence"/>
</dbReference>
<evidence type="ECO:0000313" key="2">
    <source>
        <dbReference type="Proteomes" id="UP000446768"/>
    </source>
</evidence>
<dbReference type="RefSeq" id="WP_154380748.1">
    <property type="nucleotide sequence ID" value="NZ_WKJJ01000024.1"/>
</dbReference>
<gene>
    <name evidence="1" type="ORF">GJ700_29390</name>
</gene>
<sequence>MTKVLTQDIRVTFARMADQAIINRHELAELLSTSPEAVSQMGYRSELPMRAFP</sequence>
<dbReference type="EMBL" id="WKJJ01000024">
    <property type="protein sequence ID" value="MRV75833.1"/>
    <property type="molecule type" value="Genomic_DNA"/>
</dbReference>
<comment type="caution">
    <text evidence="1">The sequence shown here is derived from an EMBL/GenBank/DDBJ whole genome shotgun (WGS) entry which is preliminary data.</text>
</comment>